<evidence type="ECO:0000313" key="9">
    <source>
        <dbReference type="EMBL" id="MDQ0113976.1"/>
    </source>
</evidence>
<keyword evidence="4" id="KW-0274">FAD</keyword>
<comment type="catalytic activity">
    <reaction evidence="7">
        <text>a quinone + NADH + H(+) = a quinol + NAD(+)</text>
        <dbReference type="Rhea" id="RHEA:46160"/>
        <dbReference type="ChEBI" id="CHEBI:15378"/>
        <dbReference type="ChEBI" id="CHEBI:24646"/>
        <dbReference type="ChEBI" id="CHEBI:57540"/>
        <dbReference type="ChEBI" id="CHEBI:57945"/>
        <dbReference type="ChEBI" id="CHEBI:132124"/>
        <dbReference type="EC" id="1.6.5.9"/>
    </reaction>
</comment>
<gene>
    <name evidence="9" type="ORF">J2T15_003419</name>
</gene>
<dbReference type="SUPFAM" id="SSF51905">
    <property type="entry name" value="FAD/NAD(P)-binding domain"/>
    <property type="match status" value="2"/>
</dbReference>
<proteinExistence type="inferred from homology"/>
<dbReference type="EMBL" id="JAUSSU010000006">
    <property type="protein sequence ID" value="MDQ0113976.1"/>
    <property type="molecule type" value="Genomic_DNA"/>
</dbReference>
<organism evidence="9 10">
    <name type="scientific">Paenibacillus harenae</name>
    <dbReference type="NCBI Taxonomy" id="306543"/>
    <lineage>
        <taxon>Bacteria</taxon>
        <taxon>Bacillati</taxon>
        <taxon>Bacillota</taxon>
        <taxon>Bacilli</taxon>
        <taxon>Bacillales</taxon>
        <taxon>Paenibacillaceae</taxon>
        <taxon>Paenibacillus</taxon>
    </lineage>
</organism>
<dbReference type="EC" id="1.6.5.9" evidence="2"/>
<evidence type="ECO:0000256" key="7">
    <source>
        <dbReference type="ARBA" id="ARBA00047599"/>
    </source>
</evidence>
<dbReference type="PANTHER" id="PTHR43706:SF47">
    <property type="entry name" value="EXTERNAL NADH-UBIQUINONE OXIDOREDUCTASE 1, MITOCHONDRIAL-RELATED"/>
    <property type="match status" value="1"/>
</dbReference>
<keyword evidence="5" id="KW-0560">Oxidoreductase</keyword>
<comment type="caution">
    <text evidence="9">The sequence shown here is derived from an EMBL/GenBank/DDBJ whole genome shotgun (WGS) entry which is preliminary data.</text>
</comment>
<keyword evidence="6" id="KW-0520">NAD</keyword>
<dbReference type="Gene3D" id="3.50.50.100">
    <property type="match status" value="1"/>
</dbReference>
<evidence type="ECO:0000256" key="1">
    <source>
        <dbReference type="ARBA" id="ARBA00005272"/>
    </source>
</evidence>
<reference evidence="9 10" key="1">
    <citation type="submission" date="2023-07" db="EMBL/GenBank/DDBJ databases">
        <title>Sorghum-associated microbial communities from plants grown in Nebraska, USA.</title>
        <authorList>
            <person name="Schachtman D."/>
        </authorList>
    </citation>
    <scope>NUCLEOTIDE SEQUENCE [LARGE SCALE GENOMIC DNA]</scope>
    <source>
        <strain evidence="9 10">CC482</strain>
    </source>
</reference>
<evidence type="ECO:0000256" key="3">
    <source>
        <dbReference type="ARBA" id="ARBA00022630"/>
    </source>
</evidence>
<protein>
    <recommendedName>
        <fullName evidence="2">NADH:ubiquinone reductase (non-electrogenic)</fullName>
        <ecNumber evidence="2">1.6.5.9</ecNumber>
    </recommendedName>
</protein>
<accession>A0ABT9U2W6</accession>
<dbReference type="PANTHER" id="PTHR43706">
    <property type="entry name" value="NADH DEHYDROGENASE"/>
    <property type="match status" value="1"/>
</dbReference>
<dbReference type="InterPro" id="IPR045024">
    <property type="entry name" value="NDH-2"/>
</dbReference>
<dbReference type="RefSeq" id="WP_307205260.1">
    <property type="nucleotide sequence ID" value="NZ_JAUSSU010000006.1"/>
</dbReference>
<dbReference type="Pfam" id="PF07992">
    <property type="entry name" value="Pyr_redox_2"/>
    <property type="match status" value="1"/>
</dbReference>
<dbReference type="PRINTS" id="PR00368">
    <property type="entry name" value="FADPNR"/>
</dbReference>
<keyword evidence="10" id="KW-1185">Reference proteome</keyword>
<evidence type="ECO:0000259" key="8">
    <source>
        <dbReference type="Pfam" id="PF07992"/>
    </source>
</evidence>
<evidence type="ECO:0000256" key="5">
    <source>
        <dbReference type="ARBA" id="ARBA00023002"/>
    </source>
</evidence>
<comment type="similarity">
    <text evidence="1">Belongs to the NADH dehydrogenase family.</text>
</comment>
<keyword evidence="3" id="KW-0285">Flavoprotein</keyword>
<evidence type="ECO:0000256" key="2">
    <source>
        <dbReference type="ARBA" id="ARBA00012637"/>
    </source>
</evidence>
<dbReference type="Proteomes" id="UP001229346">
    <property type="component" value="Unassembled WGS sequence"/>
</dbReference>
<evidence type="ECO:0000256" key="6">
    <source>
        <dbReference type="ARBA" id="ARBA00023027"/>
    </source>
</evidence>
<dbReference type="InterPro" id="IPR036188">
    <property type="entry name" value="FAD/NAD-bd_sf"/>
</dbReference>
<name>A0ABT9U2W6_PAEHA</name>
<dbReference type="InterPro" id="IPR023753">
    <property type="entry name" value="FAD/NAD-binding_dom"/>
</dbReference>
<evidence type="ECO:0000256" key="4">
    <source>
        <dbReference type="ARBA" id="ARBA00022827"/>
    </source>
</evidence>
<feature type="domain" description="FAD/NAD(P)-binding" evidence="8">
    <location>
        <begin position="6"/>
        <end position="308"/>
    </location>
</feature>
<sequence>MNDLTCIIIGGGHAGLAALKAIKETTRGMANGRRIRFVLFDKQPGHVRKVLLFRPAVGEEEIIIPWTRYGFSEGVEFVQSTVTSVDSGEKRVRYTDAQGNDARMRYDLLVVAVGSIVRRPDPDQGGIALTDPQAAADIRVRWRANLQKAAGETNPKERKRLMTVAVAGAGISGIETSAELALEMQKEASSLGLNPSDISVYLLSGQERLFMEGPEKVGRKLDQILSECGVTVLYNRKVIREEAGVVTISNGDRLPVGLSIWTIGLIPNPALRTMGLPLTLDGQVLVDGSYHVKGAPGVYSIGDCARIIDPKNGNADPMRCAESGLQADRLGKIVLADLEGRPAPVHKSSSSIMDLFCIGMGENRGLVWGRKWGLNMIVTGKPAWKFRNLAWDAGSKLR</sequence>
<evidence type="ECO:0000313" key="10">
    <source>
        <dbReference type="Proteomes" id="UP001229346"/>
    </source>
</evidence>